<evidence type="ECO:0000313" key="2">
    <source>
        <dbReference type="Proteomes" id="UP000703269"/>
    </source>
</evidence>
<organism evidence="1 2">
    <name type="scientific">Phanerochaete sordida</name>
    <dbReference type="NCBI Taxonomy" id="48140"/>
    <lineage>
        <taxon>Eukaryota</taxon>
        <taxon>Fungi</taxon>
        <taxon>Dikarya</taxon>
        <taxon>Basidiomycota</taxon>
        <taxon>Agaricomycotina</taxon>
        <taxon>Agaricomycetes</taxon>
        <taxon>Polyporales</taxon>
        <taxon>Phanerochaetaceae</taxon>
        <taxon>Phanerochaete</taxon>
    </lineage>
</organism>
<name>A0A9P3LM85_9APHY</name>
<comment type="caution">
    <text evidence="1">The sequence shown here is derived from an EMBL/GenBank/DDBJ whole genome shotgun (WGS) entry which is preliminary data.</text>
</comment>
<accession>A0A9P3LM85</accession>
<reference evidence="1 2" key="1">
    <citation type="submission" date="2021-08" db="EMBL/GenBank/DDBJ databases">
        <title>Draft Genome Sequence of Phanerochaete sordida strain YK-624.</title>
        <authorList>
            <person name="Mori T."/>
            <person name="Dohra H."/>
            <person name="Suzuki T."/>
            <person name="Kawagishi H."/>
            <person name="Hirai H."/>
        </authorList>
    </citation>
    <scope>NUCLEOTIDE SEQUENCE [LARGE SCALE GENOMIC DNA]</scope>
    <source>
        <strain evidence="1 2">YK-624</strain>
    </source>
</reference>
<proteinExistence type="predicted"/>
<dbReference type="EMBL" id="BPQB01000166">
    <property type="protein sequence ID" value="GJF00559.1"/>
    <property type="molecule type" value="Genomic_DNA"/>
</dbReference>
<dbReference type="OrthoDB" id="2658589at2759"/>
<sequence>MDAPLSLLLYRLGLYPHHPTLANFTVATVGDERWICLQGDGSRIPTAAAARRFAAPTSGTTSGAASLLDVCEAIDAPVWAEPGRFHRGYIPDGGAVHDAAVGEATPWVYAPFHDVRPYTNGATPPRIKRSVIKTIRADMERADSLIRVLNCRHGLPVIATSWPTNWLTLYVAQGEIVVRAVLESFRSIMLDLLGALSCLLNLASPTERQLVLLHETDVALVNEWRIFTGPKVGLMLDLRAIDRAPFPLFRLLRHGVPIYIPWGGRYRVRPTFDARLGHCPIVDGSTFSDLIEQRCQENVARSPVTPFRPRPPPAVPSEQLWIELRGQVEAVIKSAFPGDTAPAFASTGKVWSRTVLEHARLLVSPLAEAKLRAYVLRYRTTSVEELLTVAFECGIEFALTYHDDFIGQLRANLPELTSAEQYNIGWQPYYEDGYADYVLPYCDHGDRVWYLQFEQRARDLLRRPHTTAFLTMDPLVSRIAREYGPPDLADRYMAGPSSSFVRFGRSLASDAGYSSDGVSYDELNVLLGVTRDRDGATARSWWPHPNLLRDCGFDLGEWTEEHERWFRDRLEGVWTDGYATPLTAQEWTVQLAARAVRFRARYEVPTTDDVERLQEGLEATLGSWASDELPLLRLYAE</sequence>
<evidence type="ECO:0000313" key="1">
    <source>
        <dbReference type="EMBL" id="GJF00559.1"/>
    </source>
</evidence>
<protein>
    <submittedName>
        <fullName evidence="1">Uncharacterized protein</fullName>
    </submittedName>
</protein>
<keyword evidence="2" id="KW-1185">Reference proteome</keyword>
<dbReference type="Proteomes" id="UP000703269">
    <property type="component" value="Unassembled WGS sequence"/>
</dbReference>
<dbReference type="AlphaFoldDB" id="A0A9P3LM85"/>
<gene>
    <name evidence="1" type="ORF">PsYK624_168520</name>
</gene>